<dbReference type="eggNOG" id="COG3842">
    <property type="taxonomic scope" value="Bacteria"/>
</dbReference>
<evidence type="ECO:0000256" key="5">
    <source>
        <dbReference type="ARBA" id="ARBA00022840"/>
    </source>
</evidence>
<dbReference type="PANTHER" id="PTHR42781">
    <property type="entry name" value="SPERMIDINE/PUTRESCINE IMPORT ATP-BINDING PROTEIN POTA"/>
    <property type="match status" value="1"/>
</dbReference>
<dbReference type="EMBL" id="FO203427">
    <property type="protein sequence ID" value="CCH49947.1"/>
    <property type="molecule type" value="Genomic_DNA"/>
</dbReference>
<dbReference type="GO" id="GO:0016887">
    <property type="term" value="F:ATP hydrolysis activity"/>
    <property type="evidence" value="ECO:0007669"/>
    <property type="project" value="InterPro"/>
</dbReference>
<dbReference type="BioCyc" id="DPIE1322246:BN4_RS13625-MONOMER"/>
<dbReference type="InterPro" id="IPR003593">
    <property type="entry name" value="AAA+_ATPase"/>
</dbReference>
<keyword evidence="4" id="KW-0547">Nucleotide-binding</keyword>
<keyword evidence="7" id="KW-0406">Ion transport</keyword>
<organism evidence="10 11">
    <name type="scientific">Pseudodesulfovibrio piezophilus (strain DSM 21447 / JCM 15486 / C1TLV30)</name>
    <name type="common">Desulfovibrio piezophilus</name>
    <dbReference type="NCBI Taxonomy" id="1322246"/>
    <lineage>
        <taxon>Bacteria</taxon>
        <taxon>Pseudomonadati</taxon>
        <taxon>Thermodesulfobacteriota</taxon>
        <taxon>Desulfovibrionia</taxon>
        <taxon>Desulfovibrionales</taxon>
        <taxon>Desulfovibrionaceae</taxon>
    </lineage>
</organism>
<evidence type="ECO:0000256" key="2">
    <source>
        <dbReference type="ARBA" id="ARBA00022475"/>
    </source>
</evidence>
<evidence type="ECO:0000256" key="3">
    <source>
        <dbReference type="ARBA" id="ARBA00022496"/>
    </source>
</evidence>
<dbReference type="OrthoDB" id="9809450at2"/>
<dbReference type="GO" id="GO:0005524">
    <property type="term" value="F:ATP binding"/>
    <property type="evidence" value="ECO:0007669"/>
    <property type="project" value="UniProtKB-KW"/>
</dbReference>
<dbReference type="PANTHER" id="PTHR42781:SF4">
    <property type="entry name" value="SPERMIDINE_PUTRESCINE IMPORT ATP-BINDING PROTEIN POTA"/>
    <property type="match status" value="1"/>
</dbReference>
<name>M1WTW1_PSEP2</name>
<evidence type="ECO:0000256" key="1">
    <source>
        <dbReference type="ARBA" id="ARBA00022448"/>
    </source>
</evidence>
<evidence type="ECO:0000256" key="6">
    <source>
        <dbReference type="ARBA" id="ARBA00023004"/>
    </source>
</evidence>
<evidence type="ECO:0000313" key="11">
    <source>
        <dbReference type="Proteomes" id="UP000011724"/>
    </source>
</evidence>
<keyword evidence="5" id="KW-0067">ATP-binding</keyword>
<keyword evidence="1" id="KW-0813">Transport</keyword>
<dbReference type="InterPro" id="IPR008995">
    <property type="entry name" value="Mo/tungstate-bd_C_term_dom"/>
</dbReference>
<dbReference type="Gene3D" id="3.40.50.300">
    <property type="entry name" value="P-loop containing nucleotide triphosphate hydrolases"/>
    <property type="match status" value="1"/>
</dbReference>
<dbReference type="RefSeq" id="WP_015415989.1">
    <property type="nucleotide sequence ID" value="NC_020409.1"/>
</dbReference>
<dbReference type="AlphaFoldDB" id="M1WTW1"/>
<proteinExistence type="predicted"/>
<keyword evidence="2" id="KW-1003">Cell membrane</keyword>
<dbReference type="InterPro" id="IPR013611">
    <property type="entry name" value="Transp-assoc_OB_typ2"/>
</dbReference>
<dbReference type="STRING" id="1322246.BN4_12714"/>
<dbReference type="SUPFAM" id="SSF52540">
    <property type="entry name" value="P-loop containing nucleoside triphosphate hydrolases"/>
    <property type="match status" value="1"/>
</dbReference>
<keyword evidence="11" id="KW-1185">Reference proteome</keyword>
<evidence type="ECO:0000256" key="7">
    <source>
        <dbReference type="ARBA" id="ARBA00023065"/>
    </source>
</evidence>
<dbReference type="KEGG" id="dpi:BN4_12714"/>
<gene>
    <name evidence="10" type="ordered locus">BN4_12714</name>
</gene>
<reference evidence="10 11" key="1">
    <citation type="journal article" date="2013" name="PLoS ONE">
        <title>The first genomic and proteomic characterization of a deep-sea sulfate reducer: insights into the piezophilic lifestyle of Desulfovibrio piezophilus.</title>
        <authorList>
            <person name="Pradel N."/>
            <person name="Ji B."/>
            <person name="Gimenez G."/>
            <person name="Talla E."/>
            <person name="Lenoble P."/>
            <person name="Garel M."/>
            <person name="Tamburini C."/>
            <person name="Fourquet P."/>
            <person name="Lebrun R."/>
            <person name="Bertin P."/>
            <person name="Denis Y."/>
            <person name="Pophillat M."/>
            <person name="Barbe V."/>
            <person name="Ollivier B."/>
            <person name="Dolla A."/>
        </authorList>
    </citation>
    <scope>NUCLEOTIDE SEQUENCE [LARGE SCALE GENOMIC DNA]</scope>
    <source>
        <strain evidence="11">DSM 10523 / SB164P1</strain>
    </source>
</reference>
<protein>
    <submittedName>
        <fullName evidence="10">ABC transporter related</fullName>
    </submittedName>
</protein>
<reference evidence="11" key="2">
    <citation type="journal article" date="2013" name="Stand. Genomic Sci.">
        <title>Complete genome sequence of Desulfocapsa sulfexigens, a marine deltaproteobacterium specialized in disproportionating inorganic sulfur compounds.</title>
        <authorList>
            <person name="Finster K.W."/>
            <person name="Kjeldsen K.U."/>
            <person name="Kube M."/>
            <person name="Reinhardt R."/>
            <person name="Mussmann M."/>
            <person name="Amann R."/>
            <person name="Schreiber L."/>
        </authorList>
    </citation>
    <scope>NUCLEOTIDE SEQUENCE [LARGE SCALE GENOMIC DNA]</scope>
    <source>
        <strain evidence="11">DSM 10523 / SB164P1</strain>
    </source>
</reference>
<dbReference type="InterPro" id="IPR027417">
    <property type="entry name" value="P-loop_NTPase"/>
</dbReference>
<dbReference type="GO" id="GO:0015408">
    <property type="term" value="F:ABC-type ferric iron transporter activity"/>
    <property type="evidence" value="ECO:0007669"/>
    <property type="project" value="InterPro"/>
</dbReference>
<accession>M1WTW1</accession>
<dbReference type="Pfam" id="PF00005">
    <property type="entry name" value="ABC_tran"/>
    <property type="match status" value="1"/>
</dbReference>
<evidence type="ECO:0000256" key="4">
    <source>
        <dbReference type="ARBA" id="ARBA00022741"/>
    </source>
</evidence>
<dbReference type="PROSITE" id="PS00211">
    <property type="entry name" value="ABC_TRANSPORTER_1"/>
    <property type="match status" value="1"/>
</dbReference>
<dbReference type="PROSITE" id="PS50893">
    <property type="entry name" value="ABC_TRANSPORTER_2"/>
    <property type="match status" value="1"/>
</dbReference>
<dbReference type="Proteomes" id="UP000011724">
    <property type="component" value="Chromosome"/>
</dbReference>
<dbReference type="GO" id="GO:0015697">
    <property type="term" value="P:quaternary ammonium group transport"/>
    <property type="evidence" value="ECO:0007669"/>
    <property type="project" value="UniProtKB-ARBA"/>
</dbReference>
<dbReference type="HOGENOM" id="CLU_000604_1_1_7"/>
<sequence>MFLEIKKLNKAFGNKPILKNISFTVEEGCAVSFVGPSGVGKTTLLKIIAGLEEPDSGTVNFGNLPSKENPIILVFQDYLLFPTLTVFENVAFGLRTRKVSGKEIEKRVMAHLEYFQLAEKRKAYPAALSAGQRQRVAIARAMIVNPAMLLLDEPFANLDRNLKLRTAEFIRDTQKEFGVTTIAVTHDQEEAFLMSDKVGVILEGGLAQFAPPREIYGTPISLDVARFLGPVNILPEALAQKLGVHKQNGEYYTRPENLQITACAEGIGEIKEAIFAGHYVKYTIEAEGVSLIVFTSDSDVRCGDRVNLVFKNQ</sequence>
<dbReference type="FunFam" id="3.40.50.300:FF:000425">
    <property type="entry name" value="Probable ABC transporter, ATP-binding subunit"/>
    <property type="match status" value="1"/>
</dbReference>
<dbReference type="SUPFAM" id="SSF50331">
    <property type="entry name" value="MOP-like"/>
    <property type="match status" value="1"/>
</dbReference>
<evidence type="ECO:0000259" key="9">
    <source>
        <dbReference type="PROSITE" id="PS50893"/>
    </source>
</evidence>
<evidence type="ECO:0000256" key="8">
    <source>
        <dbReference type="ARBA" id="ARBA00023136"/>
    </source>
</evidence>
<keyword evidence="6" id="KW-0408">Iron</keyword>
<keyword evidence="8" id="KW-0472">Membrane</keyword>
<dbReference type="PATRIC" id="fig|879567.3.peg.2906"/>
<dbReference type="GO" id="GO:0043190">
    <property type="term" value="C:ATP-binding cassette (ABC) transporter complex"/>
    <property type="evidence" value="ECO:0007669"/>
    <property type="project" value="InterPro"/>
</dbReference>
<dbReference type="SMART" id="SM00382">
    <property type="entry name" value="AAA"/>
    <property type="match status" value="1"/>
</dbReference>
<evidence type="ECO:0000313" key="10">
    <source>
        <dbReference type="EMBL" id="CCH49947.1"/>
    </source>
</evidence>
<feature type="domain" description="ABC transporter" evidence="9">
    <location>
        <begin position="3"/>
        <end position="228"/>
    </location>
</feature>
<dbReference type="InterPro" id="IPR015853">
    <property type="entry name" value="ABC_transpr_FbpC"/>
</dbReference>
<dbReference type="InterPro" id="IPR003439">
    <property type="entry name" value="ABC_transporter-like_ATP-bd"/>
</dbReference>
<dbReference type="InterPro" id="IPR050093">
    <property type="entry name" value="ABC_SmlMolc_Importer"/>
</dbReference>
<dbReference type="CDD" id="cd03259">
    <property type="entry name" value="ABC_Carb_Solutes_like"/>
    <property type="match status" value="1"/>
</dbReference>
<dbReference type="Pfam" id="PF08402">
    <property type="entry name" value="TOBE_2"/>
    <property type="match status" value="1"/>
</dbReference>
<dbReference type="InterPro" id="IPR017871">
    <property type="entry name" value="ABC_transporter-like_CS"/>
</dbReference>
<keyword evidence="3" id="KW-0410">Iron transport</keyword>